<feature type="region of interest" description="Disordered" evidence="1">
    <location>
        <begin position="380"/>
        <end position="463"/>
    </location>
</feature>
<feature type="region of interest" description="Disordered" evidence="1">
    <location>
        <begin position="630"/>
        <end position="693"/>
    </location>
</feature>
<protein>
    <submittedName>
        <fullName evidence="2">Uncharacterized protein</fullName>
    </submittedName>
</protein>
<feature type="compositionally biased region" description="Low complexity" evidence="1">
    <location>
        <begin position="644"/>
        <end position="668"/>
    </location>
</feature>
<accession>A0A139WJ96</accession>
<feature type="compositionally biased region" description="Basic and acidic residues" evidence="1">
    <location>
        <begin position="123"/>
        <end position="141"/>
    </location>
</feature>
<feature type="compositionally biased region" description="Basic and acidic residues" evidence="1">
    <location>
        <begin position="267"/>
        <end position="289"/>
    </location>
</feature>
<feature type="compositionally biased region" description="Basic and acidic residues" evidence="1">
    <location>
        <begin position="431"/>
        <end position="453"/>
    </location>
</feature>
<dbReference type="Proteomes" id="UP000007266">
    <property type="component" value="Linkage group 4"/>
</dbReference>
<feature type="compositionally biased region" description="Basic and acidic residues" evidence="1">
    <location>
        <begin position="380"/>
        <end position="389"/>
    </location>
</feature>
<reference evidence="2 3" key="2">
    <citation type="journal article" date="2010" name="Nucleic Acids Res.">
        <title>BeetleBase in 2010: revisions to provide comprehensive genomic information for Tribolium castaneum.</title>
        <authorList>
            <person name="Kim H.S."/>
            <person name="Murphy T."/>
            <person name="Xia J."/>
            <person name="Caragea D."/>
            <person name="Park Y."/>
            <person name="Beeman R.W."/>
            <person name="Lorenzen M.D."/>
            <person name="Butcher S."/>
            <person name="Manak J.R."/>
            <person name="Brown S.J."/>
        </authorList>
    </citation>
    <scope>GENOME REANNOTATION</scope>
    <source>
        <strain evidence="2 3">Georgia GA2</strain>
    </source>
</reference>
<keyword evidence="3" id="KW-1185">Reference proteome</keyword>
<dbReference type="AlphaFoldDB" id="A0A139WJ96"/>
<gene>
    <name evidence="2" type="primary">AUGUSTUS-3.0.2_32821</name>
    <name evidence="2" type="ORF">TcasGA2_TC032821</name>
</gene>
<organism evidence="2 3">
    <name type="scientific">Tribolium castaneum</name>
    <name type="common">Red flour beetle</name>
    <dbReference type="NCBI Taxonomy" id="7070"/>
    <lineage>
        <taxon>Eukaryota</taxon>
        <taxon>Metazoa</taxon>
        <taxon>Ecdysozoa</taxon>
        <taxon>Arthropoda</taxon>
        <taxon>Hexapoda</taxon>
        <taxon>Insecta</taxon>
        <taxon>Pterygota</taxon>
        <taxon>Neoptera</taxon>
        <taxon>Endopterygota</taxon>
        <taxon>Coleoptera</taxon>
        <taxon>Polyphaga</taxon>
        <taxon>Cucujiformia</taxon>
        <taxon>Tenebrionidae</taxon>
        <taxon>Tenebrionidae incertae sedis</taxon>
        <taxon>Tribolium</taxon>
    </lineage>
</organism>
<evidence type="ECO:0000256" key="1">
    <source>
        <dbReference type="SAM" id="MobiDB-lite"/>
    </source>
</evidence>
<dbReference type="InterPro" id="IPR053032">
    <property type="entry name" value="BAH_domain-containing"/>
</dbReference>
<proteinExistence type="predicted"/>
<feature type="compositionally biased region" description="Basic residues" evidence="1">
    <location>
        <begin position="202"/>
        <end position="211"/>
    </location>
</feature>
<sequence>MKQVPVKNKKQSESKSEKDYISETISFVIKGKLTPIKPSFVAKRGKKPPKKKEITDGKQKPIMRKAKKVSESTKTGPKVQTKTAKKPTSVPKIIKKSDTNTSLIQDSTKKDIKSENISASKKAAKETKPLKKVKTEIADVKKKSKKAITKRVKSPQKTEPIDSEENQKAEDIKTKQTIEKLLKQANKALKQPQLKSKSTLQKSKKASKSTKKAPVPGKKPKVAKQSIKQEPTEIKKQVKRKTPSDSQEDTSTSDELTLNELCPAIKTESEQPKSKKLKIKSEPVSDSEKKSRKPVLKHPPKKIPPKTNLVLMKKRVMSAVKDKVKRKENQRSRKMKLFGFWNGPKRHRVASLNALAKVHCLYENETRSNLLDPIEVDKKEPVEEKKSSDDETVPCTRTLRSVPGLRAVGKHWDMHDTTSSSEDNSGYESTYDEKPKPKVKKELVKKAESSKKPEPKRRRNRTELIMDLKDMVVRKRMASLNASAILAASYSVERRASKSPKSDSETDSSDYFITDNEEEADKKCFEAKVKKEEDGKLIEVRATPNKKVAVILNQDTDVTITGVYVNSTTRSTHHEGYCSIAGMQYRISATSHTQTAATAVATETLLQSSSSSTQENSNSESLTSCKSYTPLDALSNMQPPPGPGIQHPHQHMGPPQHVLPLPQHQLSPSRRHGCPSAFSTPHPAPYPPHHPPPIPGDPGYVHEPLLPVVIEGDPISVNFTLSFSHLYQSFCVMRTPREHSRSGSKVHAALYLPRAFGVCRSGEFIAAMDVSRDSNSLKRLQLQ</sequence>
<dbReference type="EMBL" id="KQ971338">
    <property type="protein sequence ID" value="KYB27974.1"/>
    <property type="molecule type" value="Genomic_DNA"/>
</dbReference>
<dbReference type="PANTHER" id="PTHR46576">
    <property type="entry name" value="BROMO ADJACENT HOMOLOGY DOMAIN-CONTAINING 1 PROTEIN"/>
    <property type="match status" value="1"/>
</dbReference>
<name>A0A139WJ96_TRICA</name>
<feature type="compositionally biased region" description="Low complexity" evidence="1">
    <location>
        <begin position="184"/>
        <end position="201"/>
    </location>
</feature>
<feature type="region of interest" description="Disordered" evidence="1">
    <location>
        <begin position="184"/>
        <end position="308"/>
    </location>
</feature>
<dbReference type="PANTHER" id="PTHR46576:SF1">
    <property type="entry name" value="BROMO ADJACENT HOMOLOGY DOMAIN-CONTAINING 1 PROTEIN"/>
    <property type="match status" value="1"/>
</dbReference>
<feature type="compositionally biased region" description="Basic residues" evidence="1">
    <location>
        <begin position="290"/>
        <end position="304"/>
    </location>
</feature>
<feature type="compositionally biased region" description="Pro residues" evidence="1">
    <location>
        <begin position="682"/>
        <end position="693"/>
    </location>
</feature>
<feature type="compositionally biased region" description="Basic and acidic residues" evidence="1">
    <location>
        <begin position="492"/>
        <end position="504"/>
    </location>
</feature>
<feature type="region of interest" description="Disordered" evidence="1">
    <location>
        <begin position="39"/>
        <end position="91"/>
    </location>
</feature>
<evidence type="ECO:0000313" key="2">
    <source>
        <dbReference type="EMBL" id="KYB27974.1"/>
    </source>
</evidence>
<feature type="compositionally biased region" description="Polar residues" evidence="1">
    <location>
        <begin position="72"/>
        <end position="82"/>
    </location>
</feature>
<feature type="compositionally biased region" description="Polar residues" evidence="1">
    <location>
        <begin position="417"/>
        <end position="428"/>
    </location>
</feature>
<feature type="compositionally biased region" description="Basic residues" evidence="1">
    <location>
        <begin position="142"/>
        <end position="154"/>
    </location>
</feature>
<feature type="region of interest" description="Disordered" evidence="1">
    <location>
        <begin position="105"/>
        <end position="172"/>
    </location>
</feature>
<feature type="region of interest" description="Disordered" evidence="1">
    <location>
        <begin position="492"/>
        <end position="513"/>
    </location>
</feature>
<reference evidence="2 3" key="1">
    <citation type="journal article" date="2008" name="Nature">
        <title>The genome of the model beetle and pest Tribolium castaneum.</title>
        <authorList>
            <consortium name="Tribolium Genome Sequencing Consortium"/>
            <person name="Richards S."/>
            <person name="Gibbs R.A."/>
            <person name="Weinstock G.M."/>
            <person name="Brown S.J."/>
            <person name="Denell R."/>
            <person name="Beeman R.W."/>
            <person name="Gibbs R."/>
            <person name="Beeman R.W."/>
            <person name="Brown S.J."/>
            <person name="Bucher G."/>
            <person name="Friedrich M."/>
            <person name="Grimmelikhuijzen C.J."/>
            <person name="Klingler M."/>
            <person name="Lorenzen M."/>
            <person name="Richards S."/>
            <person name="Roth S."/>
            <person name="Schroder R."/>
            <person name="Tautz D."/>
            <person name="Zdobnov E.M."/>
            <person name="Muzny D."/>
            <person name="Gibbs R.A."/>
            <person name="Weinstock G.M."/>
            <person name="Attaway T."/>
            <person name="Bell S."/>
            <person name="Buhay C.J."/>
            <person name="Chandrabose M.N."/>
            <person name="Chavez D."/>
            <person name="Clerk-Blankenburg K.P."/>
            <person name="Cree A."/>
            <person name="Dao M."/>
            <person name="Davis C."/>
            <person name="Chacko J."/>
            <person name="Dinh H."/>
            <person name="Dugan-Rocha S."/>
            <person name="Fowler G."/>
            <person name="Garner T.T."/>
            <person name="Garnes J."/>
            <person name="Gnirke A."/>
            <person name="Hawes A."/>
            <person name="Hernandez J."/>
            <person name="Hines S."/>
            <person name="Holder M."/>
            <person name="Hume J."/>
            <person name="Jhangiani S.N."/>
            <person name="Joshi V."/>
            <person name="Khan Z.M."/>
            <person name="Jackson L."/>
            <person name="Kovar C."/>
            <person name="Kowis A."/>
            <person name="Lee S."/>
            <person name="Lewis L.R."/>
            <person name="Margolis J."/>
            <person name="Morgan M."/>
            <person name="Nazareth L.V."/>
            <person name="Nguyen N."/>
            <person name="Okwuonu G."/>
            <person name="Parker D."/>
            <person name="Richards S."/>
            <person name="Ruiz S.J."/>
            <person name="Santibanez J."/>
            <person name="Savard J."/>
            <person name="Scherer S.E."/>
            <person name="Schneider B."/>
            <person name="Sodergren E."/>
            <person name="Tautz D."/>
            <person name="Vattahil S."/>
            <person name="Villasana D."/>
            <person name="White C.S."/>
            <person name="Wright R."/>
            <person name="Park Y."/>
            <person name="Beeman R.W."/>
            <person name="Lord J."/>
            <person name="Oppert B."/>
            <person name="Lorenzen M."/>
            <person name="Brown S."/>
            <person name="Wang L."/>
            <person name="Savard J."/>
            <person name="Tautz D."/>
            <person name="Richards S."/>
            <person name="Weinstock G."/>
            <person name="Gibbs R.A."/>
            <person name="Liu Y."/>
            <person name="Worley K."/>
            <person name="Weinstock G."/>
            <person name="Elsik C.G."/>
            <person name="Reese J.T."/>
            <person name="Elhaik E."/>
            <person name="Landan G."/>
            <person name="Graur D."/>
            <person name="Arensburger P."/>
            <person name="Atkinson P."/>
            <person name="Beeman R.W."/>
            <person name="Beidler J."/>
            <person name="Brown S.J."/>
            <person name="Demuth J.P."/>
            <person name="Drury D.W."/>
            <person name="Du Y.Z."/>
            <person name="Fujiwara H."/>
            <person name="Lorenzen M."/>
            <person name="Maselli V."/>
            <person name="Osanai M."/>
            <person name="Park Y."/>
            <person name="Robertson H.M."/>
            <person name="Tu Z."/>
            <person name="Wang J.J."/>
            <person name="Wang S."/>
            <person name="Richards S."/>
            <person name="Song H."/>
            <person name="Zhang L."/>
            <person name="Sodergren E."/>
            <person name="Werner D."/>
            <person name="Stanke M."/>
            <person name="Morgenstern B."/>
            <person name="Solovyev V."/>
            <person name="Kosarev P."/>
            <person name="Brown G."/>
            <person name="Chen H.C."/>
            <person name="Ermolaeva O."/>
            <person name="Hlavina W."/>
            <person name="Kapustin Y."/>
            <person name="Kiryutin B."/>
            <person name="Kitts P."/>
            <person name="Maglott D."/>
            <person name="Pruitt K."/>
            <person name="Sapojnikov V."/>
            <person name="Souvorov A."/>
            <person name="Mackey A.J."/>
            <person name="Waterhouse R.M."/>
            <person name="Wyder S."/>
            <person name="Zdobnov E.M."/>
            <person name="Zdobnov E.M."/>
            <person name="Wyder S."/>
            <person name="Kriventseva E.V."/>
            <person name="Kadowaki T."/>
            <person name="Bork P."/>
            <person name="Aranda M."/>
            <person name="Bao R."/>
            <person name="Beermann A."/>
            <person name="Berns N."/>
            <person name="Bolognesi R."/>
            <person name="Bonneton F."/>
            <person name="Bopp D."/>
            <person name="Brown S.J."/>
            <person name="Bucher G."/>
            <person name="Butts T."/>
            <person name="Chaumot A."/>
            <person name="Denell R.E."/>
            <person name="Ferrier D.E."/>
            <person name="Friedrich M."/>
            <person name="Gordon C.M."/>
            <person name="Jindra M."/>
            <person name="Klingler M."/>
            <person name="Lan Q."/>
            <person name="Lattorff H.M."/>
            <person name="Laudet V."/>
            <person name="von Levetsow C."/>
            <person name="Liu Z."/>
            <person name="Lutz R."/>
            <person name="Lynch J.A."/>
            <person name="da Fonseca R.N."/>
            <person name="Posnien N."/>
            <person name="Reuter R."/>
            <person name="Roth S."/>
            <person name="Savard J."/>
            <person name="Schinko J.B."/>
            <person name="Schmitt C."/>
            <person name="Schoppmeier M."/>
            <person name="Schroder R."/>
            <person name="Shippy T.D."/>
            <person name="Simonnet F."/>
            <person name="Marques-Souza H."/>
            <person name="Tautz D."/>
            <person name="Tomoyasu Y."/>
            <person name="Trauner J."/>
            <person name="Van der Zee M."/>
            <person name="Vervoort M."/>
            <person name="Wittkopp N."/>
            <person name="Wimmer E.A."/>
            <person name="Yang X."/>
            <person name="Jones A.K."/>
            <person name="Sattelle D.B."/>
            <person name="Ebert P.R."/>
            <person name="Nelson D."/>
            <person name="Scott J.G."/>
            <person name="Beeman R.W."/>
            <person name="Muthukrishnan S."/>
            <person name="Kramer K.J."/>
            <person name="Arakane Y."/>
            <person name="Beeman R.W."/>
            <person name="Zhu Q."/>
            <person name="Hogenkamp D."/>
            <person name="Dixit R."/>
            <person name="Oppert B."/>
            <person name="Jiang H."/>
            <person name="Zou Z."/>
            <person name="Marshall J."/>
            <person name="Elpidina E."/>
            <person name="Vinokurov K."/>
            <person name="Oppert C."/>
            <person name="Zou Z."/>
            <person name="Evans J."/>
            <person name="Lu Z."/>
            <person name="Zhao P."/>
            <person name="Sumathipala N."/>
            <person name="Altincicek B."/>
            <person name="Vilcinskas A."/>
            <person name="Williams M."/>
            <person name="Hultmark D."/>
            <person name="Hetru C."/>
            <person name="Jiang H."/>
            <person name="Grimmelikhuijzen C.J."/>
            <person name="Hauser F."/>
            <person name="Cazzamali G."/>
            <person name="Williamson M."/>
            <person name="Park Y."/>
            <person name="Li B."/>
            <person name="Tanaka Y."/>
            <person name="Predel R."/>
            <person name="Neupert S."/>
            <person name="Schachtner J."/>
            <person name="Verleyen P."/>
            <person name="Raible F."/>
            <person name="Bork P."/>
            <person name="Friedrich M."/>
            <person name="Walden K.K."/>
            <person name="Robertson H.M."/>
            <person name="Angeli S."/>
            <person name="Foret S."/>
            <person name="Bucher G."/>
            <person name="Schuetz S."/>
            <person name="Maleszka R."/>
            <person name="Wimmer E.A."/>
            <person name="Beeman R.W."/>
            <person name="Lorenzen M."/>
            <person name="Tomoyasu Y."/>
            <person name="Miller S.C."/>
            <person name="Grossmann D."/>
            <person name="Bucher G."/>
        </authorList>
    </citation>
    <scope>NUCLEOTIDE SEQUENCE [LARGE SCALE GENOMIC DNA]</scope>
    <source>
        <strain evidence="2 3">Georgia GA2</strain>
    </source>
</reference>
<evidence type="ECO:0000313" key="3">
    <source>
        <dbReference type="Proteomes" id="UP000007266"/>
    </source>
</evidence>
<dbReference type="eggNOG" id="ENOG502RZ2F">
    <property type="taxonomic scope" value="Eukaryota"/>
</dbReference>